<gene>
    <name evidence="1" type="ORF">Q604_UNBC09510G0001</name>
</gene>
<evidence type="ECO:0000313" key="1">
    <source>
        <dbReference type="EMBL" id="ETJ36216.1"/>
    </source>
</evidence>
<accession>W1Y1B6</accession>
<feature type="non-terminal residue" evidence="1">
    <location>
        <position position="1"/>
    </location>
</feature>
<organism evidence="1">
    <name type="scientific">human gut metagenome</name>
    <dbReference type="NCBI Taxonomy" id="408170"/>
    <lineage>
        <taxon>unclassified sequences</taxon>
        <taxon>metagenomes</taxon>
        <taxon>organismal metagenomes</taxon>
    </lineage>
</organism>
<sequence length="72" mass="7820">SMTTTSLEKPSEISVKVPTITKARNLSQAIEVVRERTLRGSAWQSASKVTMTGHFISSTTDLLGVELQAEIT</sequence>
<reference evidence="1" key="1">
    <citation type="submission" date="2013-12" db="EMBL/GenBank/DDBJ databases">
        <title>A Varibaculum cambriense genome reconstructed from a premature infant gut community with otherwise low bacterial novelty that shifts toward anaerobic metabolism during the third week of life.</title>
        <authorList>
            <person name="Brown C.T."/>
            <person name="Sharon I."/>
            <person name="Thomas B.C."/>
            <person name="Castelle C.J."/>
            <person name="Morowitz M.J."/>
            <person name="Banfield J.F."/>
        </authorList>
    </citation>
    <scope>NUCLEOTIDE SEQUENCE</scope>
</reference>
<proteinExistence type="predicted"/>
<dbReference type="EMBL" id="AZMM01009510">
    <property type="protein sequence ID" value="ETJ36216.1"/>
    <property type="molecule type" value="Genomic_DNA"/>
</dbReference>
<dbReference type="AlphaFoldDB" id="W1Y1B6"/>
<feature type="non-terminal residue" evidence="1">
    <location>
        <position position="72"/>
    </location>
</feature>
<protein>
    <submittedName>
        <fullName evidence="1">Polysaccharide deacetylase</fullName>
    </submittedName>
</protein>
<comment type="caution">
    <text evidence="1">The sequence shown here is derived from an EMBL/GenBank/DDBJ whole genome shotgun (WGS) entry which is preliminary data.</text>
</comment>
<name>W1Y1B6_9ZZZZ</name>